<gene>
    <name evidence="2" type="ORF">B0T17DRAFT_519492</name>
</gene>
<accession>A0AA39XM71</accession>
<reference evidence="2" key="1">
    <citation type="submission" date="2023-06" db="EMBL/GenBank/DDBJ databases">
        <title>Genome-scale phylogeny and comparative genomics of the fungal order Sordariales.</title>
        <authorList>
            <consortium name="Lawrence Berkeley National Laboratory"/>
            <person name="Hensen N."/>
            <person name="Bonometti L."/>
            <person name="Westerberg I."/>
            <person name="Brannstrom I.O."/>
            <person name="Guillou S."/>
            <person name="Cros-Aarteil S."/>
            <person name="Calhoun S."/>
            <person name="Haridas S."/>
            <person name="Kuo A."/>
            <person name="Mondo S."/>
            <person name="Pangilinan J."/>
            <person name="Riley R."/>
            <person name="LaButti K."/>
            <person name="Andreopoulos B."/>
            <person name="Lipzen A."/>
            <person name="Chen C."/>
            <person name="Yanf M."/>
            <person name="Daum C."/>
            <person name="Ng V."/>
            <person name="Clum A."/>
            <person name="Steindorff A."/>
            <person name="Ohm R."/>
            <person name="Martin F."/>
            <person name="Silar P."/>
            <person name="Natvig D."/>
            <person name="Lalanne C."/>
            <person name="Gautier V."/>
            <person name="Ament-velasquez S.L."/>
            <person name="Kruys A."/>
            <person name="Hutchinson M.I."/>
            <person name="Powell A.J."/>
            <person name="Barry K."/>
            <person name="Miller A.N."/>
            <person name="Grigoriev I.V."/>
            <person name="Debuchy R."/>
            <person name="Gladieux P."/>
            <person name="Thoren M.H."/>
            <person name="Johannesson H."/>
        </authorList>
    </citation>
    <scope>NUCLEOTIDE SEQUENCE</scope>
    <source>
        <strain evidence="2">SMH3391-2</strain>
    </source>
</reference>
<feature type="transmembrane region" description="Helical" evidence="1">
    <location>
        <begin position="16"/>
        <end position="33"/>
    </location>
</feature>
<keyword evidence="1" id="KW-0472">Membrane</keyword>
<sequence>MKTKISKKKKKKISHYFSYHLTIVSFIALTALLLNNHIKNPIHDIILHLTSSLGIMAMHASSKQR</sequence>
<keyword evidence="3" id="KW-1185">Reference proteome</keyword>
<comment type="caution">
    <text evidence="2">The sequence shown here is derived from an EMBL/GenBank/DDBJ whole genome shotgun (WGS) entry which is preliminary data.</text>
</comment>
<organism evidence="2 3">
    <name type="scientific">Bombardia bombarda</name>
    <dbReference type="NCBI Taxonomy" id="252184"/>
    <lineage>
        <taxon>Eukaryota</taxon>
        <taxon>Fungi</taxon>
        <taxon>Dikarya</taxon>
        <taxon>Ascomycota</taxon>
        <taxon>Pezizomycotina</taxon>
        <taxon>Sordariomycetes</taxon>
        <taxon>Sordariomycetidae</taxon>
        <taxon>Sordariales</taxon>
        <taxon>Lasiosphaeriaceae</taxon>
        <taxon>Bombardia</taxon>
    </lineage>
</organism>
<evidence type="ECO:0000313" key="2">
    <source>
        <dbReference type="EMBL" id="KAK0636602.1"/>
    </source>
</evidence>
<evidence type="ECO:0000313" key="3">
    <source>
        <dbReference type="Proteomes" id="UP001174934"/>
    </source>
</evidence>
<keyword evidence="1" id="KW-0812">Transmembrane</keyword>
<proteinExistence type="predicted"/>
<dbReference type="AlphaFoldDB" id="A0AA39XM71"/>
<dbReference type="EMBL" id="JAULSR010000001">
    <property type="protein sequence ID" value="KAK0636602.1"/>
    <property type="molecule type" value="Genomic_DNA"/>
</dbReference>
<keyword evidence="1" id="KW-1133">Transmembrane helix</keyword>
<feature type="transmembrane region" description="Helical" evidence="1">
    <location>
        <begin position="45"/>
        <end position="62"/>
    </location>
</feature>
<protein>
    <submittedName>
        <fullName evidence="2">Uncharacterized protein</fullName>
    </submittedName>
</protein>
<name>A0AA39XM71_9PEZI</name>
<evidence type="ECO:0000256" key="1">
    <source>
        <dbReference type="SAM" id="Phobius"/>
    </source>
</evidence>
<dbReference type="Proteomes" id="UP001174934">
    <property type="component" value="Unassembled WGS sequence"/>
</dbReference>